<dbReference type="AlphaFoldDB" id="A0A8A1UPF4"/>
<reference evidence="1" key="3">
    <citation type="journal article" date="2021" name="bioRxiv">
        <title>Bilateral symmetry of linear streptomycete chromosomes.</title>
        <authorList>
            <person name="Algora-Gallardo L."/>
            <person name="Schniete J.K."/>
            <person name="Mark D.R."/>
            <person name="Hunter I.S."/>
            <person name="Herron P.R."/>
        </authorList>
    </citation>
    <scope>NUCLEOTIDE SEQUENCE</scope>
    <source>
        <strain evidence="1">ATCC 10970</strain>
    </source>
</reference>
<accession>A0A8A1UPF4</accession>
<name>A0A8A1UPF4_STRR1</name>
<protein>
    <submittedName>
        <fullName evidence="1">Uncharacterized protein</fullName>
    </submittedName>
</protein>
<dbReference type="EMBL" id="CP048261">
    <property type="protein sequence ID" value="QST81709.1"/>
    <property type="molecule type" value="Genomic_DNA"/>
</dbReference>
<dbReference type="InterPro" id="IPR054202">
    <property type="entry name" value="DUF6907"/>
</dbReference>
<evidence type="ECO:0000313" key="1">
    <source>
        <dbReference type="EMBL" id="QST81709.1"/>
    </source>
</evidence>
<dbReference type="RefSeq" id="WP_030184060.1">
    <property type="nucleotide sequence ID" value="NZ_CP048261.1"/>
</dbReference>
<gene>
    <name evidence="1" type="ORF">SRIM_017460</name>
</gene>
<organism evidence="1 2">
    <name type="scientific">Streptomyces rimosus subsp. rimosus (strain ATCC 10970 / DSM 40260 / JCM 4667 / NRRL 2234)</name>
    <dbReference type="NCBI Taxonomy" id="1265868"/>
    <lineage>
        <taxon>Bacteria</taxon>
        <taxon>Bacillati</taxon>
        <taxon>Actinomycetota</taxon>
        <taxon>Actinomycetes</taxon>
        <taxon>Kitasatosporales</taxon>
        <taxon>Streptomycetaceae</taxon>
        <taxon>Streptomyces</taxon>
    </lineage>
</organism>
<sequence>MTNRSVADSIRELGARVPDPDAPIAYSLTLTAEALPRMAAVFVHDQRTSLECPTWCTVDHAAENPRHLEDVHHEGAPVRLSMPLYNGSETVMVARLAQWPFAPGENRGRTYLAVDPDGRDEDAALYRDAALAFADQLAAHAAGIRRLALQADTAVTS</sequence>
<dbReference type="GeneID" id="66855776"/>
<proteinExistence type="predicted"/>
<evidence type="ECO:0000313" key="2">
    <source>
        <dbReference type="Proteomes" id="UP000011074"/>
    </source>
</evidence>
<reference evidence="1" key="1">
    <citation type="submission" date="2012-12" db="EMBL/GenBank/DDBJ databases">
        <authorList>
            <person name="Pethick F.E."/>
            <person name="MacFadyen A.C."/>
            <person name="Tang Z."/>
            <person name="Sangal V."/>
            <person name="Tze-Tze L."/>
            <person name="Chu J."/>
            <person name="Guo M."/>
            <person name="Kirby R."/>
            <person name="Hoskisson P.A."/>
            <person name="Herron P.R."/>
            <person name="Hunter I.S."/>
        </authorList>
    </citation>
    <scope>NUCLEOTIDE SEQUENCE</scope>
    <source>
        <strain evidence="1">ATCC 10970</strain>
    </source>
</reference>
<dbReference type="Pfam" id="PF21848">
    <property type="entry name" value="DUF6907"/>
    <property type="match status" value="1"/>
</dbReference>
<dbReference type="Proteomes" id="UP000011074">
    <property type="component" value="Chromosome"/>
</dbReference>
<reference evidence="1" key="2">
    <citation type="submission" date="2020-01" db="EMBL/GenBank/DDBJ databases">
        <authorList>
            <person name="Algora L."/>
            <person name="Schniete J.K."/>
            <person name="MacFadyen A."/>
            <person name="Hoskisson P.A."/>
            <person name="Hunter I.S."/>
            <person name="Herron P.R."/>
        </authorList>
    </citation>
    <scope>NUCLEOTIDE SEQUENCE</scope>
    <source>
        <strain evidence="1">ATCC 10970</strain>
    </source>
</reference>